<dbReference type="Gene3D" id="3.10.105.10">
    <property type="entry name" value="Dipeptide-binding Protein, Domain 3"/>
    <property type="match status" value="1"/>
</dbReference>
<feature type="chain" id="PRO_5045689697" evidence="1">
    <location>
        <begin position="21"/>
        <end position="570"/>
    </location>
</feature>
<dbReference type="PANTHER" id="PTHR30290:SF65">
    <property type="entry name" value="MONOACYL PHOSPHATIDYLINOSITOL TETRAMANNOSIDE-BINDING PROTEIN LPQW-RELATED"/>
    <property type="match status" value="1"/>
</dbReference>
<proteinExistence type="predicted"/>
<dbReference type="InterPro" id="IPR000914">
    <property type="entry name" value="SBP_5_dom"/>
</dbReference>
<dbReference type="Gene3D" id="3.40.190.10">
    <property type="entry name" value="Periplasmic binding protein-like II"/>
    <property type="match status" value="1"/>
</dbReference>
<comment type="caution">
    <text evidence="3">The sequence shown here is derived from an EMBL/GenBank/DDBJ whole genome shotgun (WGS) entry which is preliminary data.</text>
</comment>
<evidence type="ECO:0000259" key="2">
    <source>
        <dbReference type="Pfam" id="PF00496"/>
    </source>
</evidence>
<accession>A0ABV3G7Y0</accession>
<dbReference type="PIRSF" id="PIRSF002741">
    <property type="entry name" value="MppA"/>
    <property type="match status" value="1"/>
</dbReference>
<dbReference type="InterPro" id="IPR039424">
    <property type="entry name" value="SBP_5"/>
</dbReference>
<dbReference type="InterPro" id="IPR030678">
    <property type="entry name" value="Peptide/Ni-bd"/>
</dbReference>
<sequence length="570" mass="61491">MQARWLAALITLIVVETATACSGGPSAGGPGSGSPAASTRAYDINPVARDKVKDGGTLNWGLTNFPTQWNVNHMNGDTVEAWSVIGALMPTAFRSDEKGRISLDRDYVIRAKVTERVPHEVVTYTLNPKARWSNGKPITWRDYAAQWKAMNGRDKAYGVFAGSGYDSLRSVAKGSDDHQVVVTFAEPYGEWRSLFSPLYPRSANASADAFNSGSVDHIPATAGPFKVSALDTNAKTVTLVRDDAWWGNRAKLDRIVFRALQGNALVNAYSGGDLDFFDAGLSATAYDWGKGEPTAAVRQAGGRDFRQITLNAETEPLSDVRVRQAIAVGIDRKAVIAADLEGLGWPAVPLNSHFYVHGQGGYQDNAGWLGAYDPVRAGKLLDEAGWPLTAGTRKKNGKELTLRYPIPSDAPVARAEAEAVRASLERVGVKVAIEPVSSADFFDKYIVPGEFDLTAFAYAASPYPVSANYGVYLNGTTPSGDDKKDDKKWDANLGRTGTPKIDSALFAAGAQLNQKKAATELNAADRLIWQQATVVPLFQRPQTVIVRSTLANIGATGFYDLKYADIGFTR</sequence>
<dbReference type="SUPFAM" id="SSF53850">
    <property type="entry name" value="Periplasmic binding protein-like II"/>
    <property type="match status" value="1"/>
</dbReference>
<dbReference type="Pfam" id="PF00496">
    <property type="entry name" value="SBP_bac_5"/>
    <property type="match status" value="1"/>
</dbReference>
<dbReference type="RefSeq" id="WP_061257389.1">
    <property type="nucleotide sequence ID" value="NZ_JBFALK010000002.1"/>
</dbReference>
<dbReference type="PANTHER" id="PTHR30290">
    <property type="entry name" value="PERIPLASMIC BINDING COMPONENT OF ABC TRANSPORTER"/>
    <property type="match status" value="1"/>
</dbReference>
<protein>
    <submittedName>
        <fullName evidence="3">ABC transporter family substrate-binding protein</fullName>
    </submittedName>
</protein>
<evidence type="ECO:0000256" key="1">
    <source>
        <dbReference type="SAM" id="SignalP"/>
    </source>
</evidence>
<evidence type="ECO:0000313" key="4">
    <source>
        <dbReference type="Proteomes" id="UP001551675"/>
    </source>
</evidence>
<dbReference type="EMBL" id="JBFALK010000002">
    <property type="protein sequence ID" value="MEV0967731.1"/>
    <property type="molecule type" value="Genomic_DNA"/>
</dbReference>
<keyword evidence="1" id="KW-0732">Signal</keyword>
<reference evidence="3 4" key="1">
    <citation type="submission" date="2024-06" db="EMBL/GenBank/DDBJ databases">
        <title>The Natural Products Discovery Center: Release of the First 8490 Sequenced Strains for Exploring Actinobacteria Biosynthetic Diversity.</title>
        <authorList>
            <person name="Kalkreuter E."/>
            <person name="Kautsar S.A."/>
            <person name="Yang D."/>
            <person name="Bader C.D."/>
            <person name="Teijaro C.N."/>
            <person name="Fluegel L."/>
            <person name="Davis C.M."/>
            <person name="Simpson J.R."/>
            <person name="Lauterbach L."/>
            <person name="Steele A.D."/>
            <person name="Gui C."/>
            <person name="Meng S."/>
            <person name="Li G."/>
            <person name="Viehrig K."/>
            <person name="Ye F."/>
            <person name="Su P."/>
            <person name="Kiefer A.F."/>
            <person name="Nichols A."/>
            <person name="Cepeda A.J."/>
            <person name="Yan W."/>
            <person name="Fan B."/>
            <person name="Jiang Y."/>
            <person name="Adhikari A."/>
            <person name="Zheng C.-J."/>
            <person name="Schuster L."/>
            <person name="Cowan T.M."/>
            <person name="Smanski M.J."/>
            <person name="Chevrette M.G."/>
            <person name="De Carvalho L.P.S."/>
            <person name="Shen B."/>
        </authorList>
    </citation>
    <scope>NUCLEOTIDE SEQUENCE [LARGE SCALE GENOMIC DNA]</scope>
    <source>
        <strain evidence="3 4">NPDC050100</strain>
    </source>
</reference>
<dbReference type="Proteomes" id="UP001551675">
    <property type="component" value="Unassembled WGS sequence"/>
</dbReference>
<dbReference type="CDD" id="cd08501">
    <property type="entry name" value="PBP2_Lpqw"/>
    <property type="match status" value="1"/>
</dbReference>
<evidence type="ECO:0000313" key="3">
    <source>
        <dbReference type="EMBL" id="MEV0967731.1"/>
    </source>
</evidence>
<dbReference type="Gene3D" id="3.90.76.10">
    <property type="entry name" value="Dipeptide-binding Protein, Domain 1"/>
    <property type="match status" value="1"/>
</dbReference>
<feature type="domain" description="Solute-binding protein family 5" evidence="2">
    <location>
        <begin position="121"/>
        <end position="476"/>
    </location>
</feature>
<gene>
    <name evidence="3" type="ORF">AB0I59_03780</name>
</gene>
<name>A0ABV3G7Y0_MICGL</name>
<feature type="signal peptide" evidence="1">
    <location>
        <begin position="1"/>
        <end position="20"/>
    </location>
</feature>
<keyword evidence="4" id="KW-1185">Reference proteome</keyword>
<organism evidence="3 4">
    <name type="scientific">Microtetraspora glauca</name>
    <dbReference type="NCBI Taxonomy" id="1996"/>
    <lineage>
        <taxon>Bacteria</taxon>
        <taxon>Bacillati</taxon>
        <taxon>Actinomycetota</taxon>
        <taxon>Actinomycetes</taxon>
        <taxon>Streptosporangiales</taxon>
        <taxon>Streptosporangiaceae</taxon>
        <taxon>Microtetraspora</taxon>
    </lineage>
</organism>